<feature type="non-terminal residue" evidence="2">
    <location>
        <position position="1"/>
    </location>
</feature>
<keyword evidence="3" id="KW-1185">Reference proteome</keyword>
<evidence type="ECO:0000313" key="2">
    <source>
        <dbReference type="EMBL" id="GBN18141.1"/>
    </source>
</evidence>
<dbReference type="Proteomes" id="UP000499080">
    <property type="component" value="Unassembled WGS sequence"/>
</dbReference>
<gene>
    <name evidence="2" type="ORF">AVEN_138607-2_1</name>
</gene>
<organism evidence="2 3">
    <name type="scientific">Araneus ventricosus</name>
    <name type="common">Orbweaver spider</name>
    <name type="synonym">Epeira ventricosa</name>
    <dbReference type="NCBI Taxonomy" id="182803"/>
    <lineage>
        <taxon>Eukaryota</taxon>
        <taxon>Metazoa</taxon>
        <taxon>Ecdysozoa</taxon>
        <taxon>Arthropoda</taxon>
        <taxon>Chelicerata</taxon>
        <taxon>Arachnida</taxon>
        <taxon>Araneae</taxon>
        <taxon>Araneomorphae</taxon>
        <taxon>Entelegynae</taxon>
        <taxon>Araneoidea</taxon>
        <taxon>Araneidae</taxon>
        <taxon>Araneus</taxon>
    </lineage>
</organism>
<protein>
    <submittedName>
        <fullName evidence="2">Uncharacterized protein</fullName>
    </submittedName>
</protein>
<dbReference type="AlphaFoldDB" id="A0A4Y2LTJ6"/>
<proteinExistence type="predicted"/>
<comment type="caution">
    <text evidence="2">The sequence shown here is derived from an EMBL/GenBank/DDBJ whole genome shotgun (WGS) entry which is preliminary data.</text>
</comment>
<dbReference type="EMBL" id="BGPR01006342">
    <property type="protein sequence ID" value="GBN18141.1"/>
    <property type="molecule type" value="Genomic_DNA"/>
</dbReference>
<accession>A0A4Y2LTJ6</accession>
<feature type="compositionally biased region" description="Low complexity" evidence="1">
    <location>
        <begin position="38"/>
        <end position="49"/>
    </location>
</feature>
<reference evidence="2 3" key="1">
    <citation type="journal article" date="2019" name="Sci. Rep.">
        <title>Orb-weaving spider Araneus ventricosus genome elucidates the spidroin gene catalogue.</title>
        <authorList>
            <person name="Kono N."/>
            <person name="Nakamura H."/>
            <person name="Ohtoshi R."/>
            <person name="Moran D.A.P."/>
            <person name="Shinohara A."/>
            <person name="Yoshida Y."/>
            <person name="Fujiwara M."/>
            <person name="Mori M."/>
            <person name="Tomita M."/>
            <person name="Arakawa K."/>
        </authorList>
    </citation>
    <scope>NUCLEOTIDE SEQUENCE [LARGE SCALE GENOMIC DNA]</scope>
</reference>
<evidence type="ECO:0000313" key="3">
    <source>
        <dbReference type="Proteomes" id="UP000499080"/>
    </source>
</evidence>
<sequence>HSSKFLVSSEPQVTRDTISSSLKTSQHSNVESSLRHCSTASSSTFSEQSGWTQGRLEESNTIGKVEKDAFFPHIPTAAICAFFYGGSSRIIRKPDNPIPVNRESTVFRLVSVWCFGKNVNFKVWIILT</sequence>
<feature type="compositionally biased region" description="Polar residues" evidence="1">
    <location>
        <begin position="16"/>
        <end position="36"/>
    </location>
</feature>
<evidence type="ECO:0000256" key="1">
    <source>
        <dbReference type="SAM" id="MobiDB-lite"/>
    </source>
</evidence>
<name>A0A4Y2LTJ6_ARAVE</name>
<feature type="region of interest" description="Disordered" evidence="1">
    <location>
        <begin position="16"/>
        <end position="56"/>
    </location>
</feature>